<evidence type="ECO:0000313" key="2">
    <source>
        <dbReference type="Proteomes" id="UP001596337"/>
    </source>
</evidence>
<reference evidence="2" key="1">
    <citation type="journal article" date="2019" name="Int. J. Syst. Evol. Microbiol.">
        <title>The Global Catalogue of Microorganisms (GCM) 10K type strain sequencing project: providing services to taxonomists for standard genome sequencing and annotation.</title>
        <authorList>
            <consortium name="The Broad Institute Genomics Platform"/>
            <consortium name="The Broad Institute Genome Sequencing Center for Infectious Disease"/>
            <person name="Wu L."/>
            <person name="Ma J."/>
        </authorList>
    </citation>
    <scope>NUCLEOTIDE SEQUENCE [LARGE SCALE GENOMIC DNA]</scope>
    <source>
        <strain evidence="2">KCTC 32255</strain>
    </source>
</reference>
<protein>
    <submittedName>
        <fullName evidence="1">Uncharacterized protein</fullName>
    </submittedName>
</protein>
<comment type="caution">
    <text evidence="1">The sequence shown here is derived from an EMBL/GenBank/DDBJ whole genome shotgun (WGS) entry which is preliminary data.</text>
</comment>
<name>A0ABW2BY42_9PSEU</name>
<organism evidence="1 2">
    <name type="scientific">Haloechinothrix salitolerans</name>
    <dbReference type="NCBI Taxonomy" id="926830"/>
    <lineage>
        <taxon>Bacteria</taxon>
        <taxon>Bacillati</taxon>
        <taxon>Actinomycetota</taxon>
        <taxon>Actinomycetes</taxon>
        <taxon>Pseudonocardiales</taxon>
        <taxon>Pseudonocardiaceae</taxon>
        <taxon>Haloechinothrix</taxon>
    </lineage>
</organism>
<keyword evidence="2" id="KW-1185">Reference proteome</keyword>
<dbReference type="EMBL" id="JBHSXX010000001">
    <property type="protein sequence ID" value="MFC6867182.1"/>
    <property type="molecule type" value="Genomic_DNA"/>
</dbReference>
<dbReference type="RefSeq" id="WP_345394781.1">
    <property type="nucleotide sequence ID" value="NZ_BAABLA010000022.1"/>
</dbReference>
<accession>A0ABW2BY42</accession>
<evidence type="ECO:0000313" key="1">
    <source>
        <dbReference type="EMBL" id="MFC6867182.1"/>
    </source>
</evidence>
<gene>
    <name evidence="1" type="ORF">ACFQGD_08475</name>
</gene>
<dbReference type="Proteomes" id="UP001596337">
    <property type="component" value="Unassembled WGS sequence"/>
</dbReference>
<proteinExistence type="predicted"/>
<sequence>MARLFDRVLAYGPRVSLYDLQEAHLHVLDRNEDGTAARKHAERLQDPETIRSAKAIRPPGGGLKVDEWKQATVVSADNVVRYLAEFQIGEDDLNAMLANIAVVPAYEHMFVEARCIGPGMLAGASAFGWSVKRENDANGGWLMTAELVLEWRKGNPIGPIAMLHWRLDERGRCVADETSKPLTQAQFPESPDLPGALGNLCESFLMMADGATGVLLMTLGMMHCKNVQTSVMKPEVKQSQRHQRRHGNPLTRYHVLDVRPVTRALDTDGDAKRDGIGAALHRCRGHFKTFRPDAPLFGKLTGQYWWNAHQRGDRRNGAIKAAYRVHPPTGDGVGVVYEGRLAELLPTSGTAEEISSDRSAHAKAAHDAIQDQLAAALEQAGLTPLRPAPHEPQYDLAWQRGNELWIAEVKSTTASNEIRQVRAAIGQVLHYRSELGTADRVVRAAIATEHPVNDATLIEACRTASIVLTSPPEFGHFIRAHSDRAQDSAFIDETN</sequence>